<evidence type="ECO:0000256" key="1">
    <source>
        <dbReference type="ARBA" id="ARBA00022722"/>
    </source>
</evidence>
<accession>A0ABY6F4G3</accession>
<dbReference type="SUPFAM" id="SSF52980">
    <property type="entry name" value="Restriction endonuclease-like"/>
    <property type="match status" value="1"/>
</dbReference>
<keyword evidence="3" id="KW-0227">DNA damage</keyword>
<evidence type="ECO:0000313" key="12">
    <source>
        <dbReference type="Proteomes" id="UP001063782"/>
    </source>
</evidence>
<keyword evidence="5" id="KW-0347">Helicase</keyword>
<dbReference type="RefSeq" id="WP_263076490.1">
    <property type="nucleotide sequence ID" value="NZ_CP089977.1"/>
</dbReference>
<dbReference type="PANTHER" id="PTHR30591">
    <property type="entry name" value="RECBCD ENZYME SUBUNIT RECC"/>
    <property type="match status" value="1"/>
</dbReference>
<organism evidence="11 12">
    <name type="scientific">Moraxella nasicaprae</name>
    <dbReference type="NCBI Taxonomy" id="2904122"/>
    <lineage>
        <taxon>Bacteria</taxon>
        <taxon>Pseudomonadati</taxon>
        <taxon>Pseudomonadota</taxon>
        <taxon>Gammaproteobacteria</taxon>
        <taxon>Moraxellales</taxon>
        <taxon>Moraxellaceae</taxon>
        <taxon>Moraxella</taxon>
    </lineage>
</organism>
<keyword evidence="2" id="KW-0547">Nucleotide-binding</keyword>
<dbReference type="GO" id="GO:0008854">
    <property type="term" value="F:exodeoxyribonuclease V activity"/>
    <property type="evidence" value="ECO:0007669"/>
    <property type="project" value="UniProtKB-EC"/>
</dbReference>
<keyword evidence="6" id="KW-0269">Exonuclease</keyword>
<dbReference type="Pfam" id="PF04257">
    <property type="entry name" value="Exonuc_V_gamma"/>
    <property type="match status" value="1"/>
</dbReference>
<proteinExistence type="predicted"/>
<evidence type="ECO:0000256" key="5">
    <source>
        <dbReference type="ARBA" id="ARBA00022806"/>
    </source>
</evidence>
<dbReference type="Pfam" id="PF17946">
    <property type="entry name" value="RecC_C"/>
    <property type="match status" value="1"/>
</dbReference>
<keyword evidence="8" id="KW-0238">DNA-binding</keyword>
<gene>
    <name evidence="11" type="ORF">LU297_00605</name>
</gene>
<evidence type="ECO:0000259" key="10">
    <source>
        <dbReference type="Pfam" id="PF17946"/>
    </source>
</evidence>
<keyword evidence="7" id="KW-0067">ATP-binding</keyword>
<keyword evidence="4 11" id="KW-0378">Hydrolase</keyword>
<evidence type="ECO:0000256" key="3">
    <source>
        <dbReference type="ARBA" id="ARBA00022763"/>
    </source>
</evidence>
<keyword evidence="1" id="KW-0540">Nuclease</keyword>
<dbReference type="InterPro" id="IPR041500">
    <property type="entry name" value="RecC_C"/>
</dbReference>
<reference evidence="11" key="1">
    <citation type="submission" date="2021-12" db="EMBL/GenBank/DDBJ databases">
        <title>taxonomy of Moraxella sp. ZY201224.</title>
        <authorList>
            <person name="Li F."/>
        </authorList>
    </citation>
    <scope>NUCLEOTIDE SEQUENCE</scope>
    <source>
        <strain evidence="11">ZY201224</strain>
    </source>
</reference>
<sequence>MFQIIQSNDTNVLLDELIKQYHQQQFSSAQHSSLGAWVFEPFTVIVPSMVLGDWLNKSVARKLGISTLFTAQFWGRYQWQMIQTALNIDAQYHPNTALAVPEVAVLSGSVMRWRLFGYLSEISKKYLLNILNDKAHFLHGLLTSLYEEQSQSVPEHRLWQVCQELSSVYVRYLTHRPEWLHAWTYGLDLPISVRQMLADKERFGQEFGDTDGTPEWLIEQYENLEILLRQLWHELFGQVYAYRESLEERFWAVLDGVGGDELARAVKDSLPRQLYLFTVQQIPQVELQFLKRLSTHLHVHLFHLNPSQMFWADIVDKNWLTTQQIIKPQSVYLKDAGHGLLSRLGKESRETFAMLADMSGGEFYYEDNHSLGQLNRTNKENYHTPKDWQVIWQDKFVMNANDDLLNQLKNDILMLDDNTTHEVLGRSVIDLLGKTKQRGKFSLHHAQQLPSISIHACHGLKRQLEIARVMIARYLNQPNADGSQRQLSDVVIYVPDIDEAKDLISLVFHDGMAADGLVLPAKITGATSRKIDELLQAILGFYTLLGDPSNRFYQDDVFEWLLNPMLYQSVGLTFEQMNRACELLAQAGFKRGFDAQHLSETLNSDDLDYRYSFGYALDRLTMGLLAPQADELPNALLYPFAWKNQAFGEAVVSLKAVSLADAPIIEALCRIYEGLSSVRGQYEQIDTIEHWLYAIEEEVINRYFDGLQSTPELRAIFDAKNSIAASIRANKLYQHHGNEQIRLSLRFVLESIANQVAAQAVSAEPANVISFARFGALRSIPFGLTIMLDMNLATFPRQDSRASMDLMKAGLRRRGDRAMEDDDNGAFLEALLCSRDACMIFYTAVASDGVTELLPASPVSELLEFFKNGVDWQDNFNLSAIGADEAMIGQTIAQMMPDLIEKYLVTHHQATSFDKALFYQTTHQSDKSHSQDLKSIVRQALSEKLAQFHESWRVFLPPAPLWQQIRQVLDSRYQSRGLVVTLPSDEQYQQIVEAMADNLHQYDGQALSVLLHEYHIQLPAFIHLNDIIFNINSPAKTFFADKIFLTKQVEEDELDEPLILDNLGAYQLQTAILDALAQGVFDGISPAVFEQQELGLNDVQISAENQQAWQRLMALNYGNQLPAGASRWTSLQKQLAFSMSQANDFYEVLQNSGKTSVVGLMTTPTDYAKLITACDERILLLDVVGQSIQLTANLPKDDTDAWLSVLPKSAKAKHLLMLWIRHLAWQVDKGTDVQAVQNNAGCTIGYFHRESRELKALGHDEHRTFMFTPVPADTAKRLLDNFICLAYLMRKLAIPMTVENSLIYVGLLASDSDLLGYFRDDSTNQLNKVSSLFSAWLSVNHQGVAYDSCSQHDSWRLILGDTDALIAWKQASILVEILYSHFKQSLVSLDCIKDDKETK</sequence>
<keyword evidence="9" id="KW-0234">DNA repair</keyword>
<keyword evidence="12" id="KW-1185">Reference proteome</keyword>
<dbReference type="Gene3D" id="3.40.50.10930">
    <property type="match status" value="2"/>
</dbReference>
<dbReference type="EC" id="3.1.11.5" evidence="11"/>
<evidence type="ECO:0000256" key="4">
    <source>
        <dbReference type="ARBA" id="ARBA00022801"/>
    </source>
</evidence>
<evidence type="ECO:0000256" key="2">
    <source>
        <dbReference type="ARBA" id="ARBA00022741"/>
    </source>
</evidence>
<dbReference type="SUPFAM" id="SSF52540">
    <property type="entry name" value="P-loop containing nucleoside triphosphate hydrolases"/>
    <property type="match status" value="2"/>
</dbReference>
<dbReference type="Gene3D" id="3.40.50.300">
    <property type="entry name" value="P-loop containing nucleotide triphosphate hydrolases"/>
    <property type="match status" value="2"/>
</dbReference>
<dbReference type="InterPro" id="IPR011335">
    <property type="entry name" value="Restrct_endonuc-II-like"/>
</dbReference>
<evidence type="ECO:0000256" key="9">
    <source>
        <dbReference type="ARBA" id="ARBA00023204"/>
    </source>
</evidence>
<evidence type="ECO:0000313" key="11">
    <source>
        <dbReference type="EMBL" id="UXZ04989.1"/>
    </source>
</evidence>
<name>A0ABY6F4G3_9GAMM</name>
<dbReference type="Proteomes" id="UP001063782">
    <property type="component" value="Chromosome"/>
</dbReference>
<dbReference type="EMBL" id="CP089977">
    <property type="protein sequence ID" value="UXZ04989.1"/>
    <property type="molecule type" value="Genomic_DNA"/>
</dbReference>
<evidence type="ECO:0000256" key="7">
    <source>
        <dbReference type="ARBA" id="ARBA00022840"/>
    </source>
</evidence>
<dbReference type="PANTHER" id="PTHR30591:SF1">
    <property type="entry name" value="RECBCD ENZYME SUBUNIT RECC"/>
    <property type="match status" value="1"/>
</dbReference>
<feature type="domain" description="RecC C-terminal" evidence="10">
    <location>
        <begin position="1022"/>
        <end position="1304"/>
    </location>
</feature>
<evidence type="ECO:0000256" key="8">
    <source>
        <dbReference type="ARBA" id="ARBA00023125"/>
    </source>
</evidence>
<protein>
    <submittedName>
        <fullName evidence="11">Exodeoxyribonuclease V subunit gamma</fullName>
        <ecNumber evidence="11">3.1.11.5</ecNumber>
    </submittedName>
</protein>
<evidence type="ECO:0000256" key="6">
    <source>
        <dbReference type="ARBA" id="ARBA00022839"/>
    </source>
</evidence>
<dbReference type="InterPro" id="IPR027417">
    <property type="entry name" value="P-loop_NTPase"/>
</dbReference>